<accession>A0ABS4CMA9</accession>
<dbReference type="InterPro" id="IPR009326">
    <property type="entry name" value="DUF984"/>
</dbReference>
<comment type="caution">
    <text evidence="2">The sequence shown here is derived from an EMBL/GenBank/DDBJ whole genome shotgun (WGS) entry which is preliminary data.</text>
</comment>
<sequence length="153" mass="17685">MNNPSVEKLWNEFIKSHDIVGGHYTAWGFGRTPEMADELLQEVLHGEKRGTSGLKRAYELEHEELPKAGDYSVLLDGKGEAAAIIEAKLIDILPYKNITDLHGYLEGEGERNLTYWRSVHHPFFEEELNEAGEEFTEDHLVVYEYFEVVYRKK</sequence>
<dbReference type="Gene3D" id="3.10.400.10">
    <property type="entry name" value="Sulfate adenylyltransferase"/>
    <property type="match status" value="1"/>
</dbReference>
<evidence type="ECO:0000259" key="1">
    <source>
        <dbReference type="SMART" id="SM01022"/>
    </source>
</evidence>
<dbReference type="RefSeq" id="WP_209558033.1">
    <property type="nucleotide sequence ID" value="NZ_JAEDXU010000007.1"/>
</dbReference>
<dbReference type="Proteomes" id="UP000673375">
    <property type="component" value="Unassembled WGS sequence"/>
</dbReference>
<keyword evidence="3" id="KW-1185">Reference proteome</keyword>
<protein>
    <submittedName>
        <fullName evidence="2">ASCH domain-containing protein</fullName>
    </submittedName>
</protein>
<dbReference type="SMART" id="SM01022">
    <property type="entry name" value="ASCH"/>
    <property type="match status" value="1"/>
</dbReference>
<dbReference type="EMBL" id="JAEDXU010000007">
    <property type="protein sequence ID" value="MBP1047246.1"/>
    <property type="molecule type" value="Genomic_DNA"/>
</dbReference>
<dbReference type="InterPro" id="IPR015947">
    <property type="entry name" value="PUA-like_sf"/>
</dbReference>
<dbReference type="SUPFAM" id="SSF88697">
    <property type="entry name" value="PUA domain-like"/>
    <property type="match status" value="1"/>
</dbReference>
<dbReference type="PANTHER" id="PTHR39203">
    <property type="entry name" value="CYTOPLASMIC PROTEIN-RELATED"/>
    <property type="match status" value="1"/>
</dbReference>
<dbReference type="PIRSF" id="PIRSF021320">
    <property type="entry name" value="DUF984"/>
    <property type="match status" value="1"/>
</dbReference>
<evidence type="ECO:0000313" key="2">
    <source>
        <dbReference type="EMBL" id="MBP1047246.1"/>
    </source>
</evidence>
<dbReference type="Pfam" id="PF04266">
    <property type="entry name" value="ASCH"/>
    <property type="match status" value="1"/>
</dbReference>
<gene>
    <name evidence="2" type="ORF">I6N96_13265</name>
</gene>
<name>A0ABS4CMA9_9ENTE</name>
<dbReference type="PANTHER" id="PTHR39203:SF1">
    <property type="entry name" value="CYTOPLASMIC PROTEIN"/>
    <property type="match status" value="1"/>
</dbReference>
<organism evidence="2 3">
    <name type="scientific">Enterococcus larvae</name>
    <dbReference type="NCBI Taxonomy" id="2794352"/>
    <lineage>
        <taxon>Bacteria</taxon>
        <taxon>Bacillati</taxon>
        <taxon>Bacillota</taxon>
        <taxon>Bacilli</taxon>
        <taxon>Lactobacillales</taxon>
        <taxon>Enterococcaceae</taxon>
        <taxon>Enterococcus</taxon>
    </lineage>
</organism>
<dbReference type="CDD" id="cd06553">
    <property type="entry name" value="ASCH_Ef3133_like"/>
    <property type="match status" value="1"/>
</dbReference>
<evidence type="ECO:0000313" key="3">
    <source>
        <dbReference type="Proteomes" id="UP000673375"/>
    </source>
</evidence>
<proteinExistence type="predicted"/>
<reference evidence="2 3" key="1">
    <citation type="submission" date="2020-12" db="EMBL/GenBank/DDBJ databases">
        <title>Vagococcus allomyrinae sp. nov. and Enterococcus lavae sp. nov., isolated from the larvae of Allomyrina dichotoma.</title>
        <authorList>
            <person name="Lee S.D."/>
        </authorList>
    </citation>
    <scope>NUCLEOTIDE SEQUENCE [LARGE SCALE GENOMIC DNA]</scope>
    <source>
        <strain evidence="2 3">BWM-S5</strain>
    </source>
</reference>
<feature type="domain" description="ASCH" evidence="1">
    <location>
        <begin position="27"/>
        <end position="150"/>
    </location>
</feature>
<dbReference type="InterPro" id="IPR007374">
    <property type="entry name" value="ASCH_domain"/>
</dbReference>